<dbReference type="InterPro" id="IPR050441">
    <property type="entry name" value="RBM"/>
</dbReference>
<dbReference type="Proteomes" id="UP001632038">
    <property type="component" value="Unassembled WGS sequence"/>
</dbReference>
<sequence>MTCRYEVAAVDTWEPRGFGFVKFRYPEDAVEAKRHLDCTVIGGREIRIVFAKENRKVLMKCVELHAKVLGEATGDGVDHPPPDADIDLIQLAHLLQQDMPQDVD</sequence>
<evidence type="ECO:0000256" key="1">
    <source>
        <dbReference type="PROSITE-ProRule" id="PRU00176"/>
    </source>
</evidence>
<gene>
    <name evidence="3" type="ORF">CASFOL_006576</name>
</gene>
<dbReference type="PROSITE" id="PS50102">
    <property type="entry name" value="RRM"/>
    <property type="match status" value="1"/>
</dbReference>
<dbReference type="SUPFAM" id="SSF54928">
    <property type="entry name" value="RNA-binding domain, RBD"/>
    <property type="match status" value="1"/>
</dbReference>
<dbReference type="PANTHER" id="PTHR48034">
    <property type="entry name" value="TRANSFORMER-2 SEX-DETERMINING PROTEIN-RELATED"/>
    <property type="match status" value="1"/>
</dbReference>
<evidence type="ECO:0000259" key="2">
    <source>
        <dbReference type="PROSITE" id="PS50102"/>
    </source>
</evidence>
<name>A0ABD3E6R5_9LAMI</name>
<dbReference type="AlphaFoldDB" id="A0ABD3E6R5"/>
<accession>A0ABD3E6R5</accession>
<proteinExistence type="predicted"/>
<dbReference type="GO" id="GO:0003723">
    <property type="term" value="F:RNA binding"/>
    <property type="evidence" value="ECO:0007669"/>
    <property type="project" value="UniProtKB-UniRule"/>
</dbReference>
<feature type="domain" description="RRM" evidence="2">
    <location>
        <begin position="1"/>
        <end position="53"/>
    </location>
</feature>
<dbReference type="InterPro" id="IPR035979">
    <property type="entry name" value="RBD_domain_sf"/>
</dbReference>
<organism evidence="3 4">
    <name type="scientific">Castilleja foliolosa</name>
    <dbReference type="NCBI Taxonomy" id="1961234"/>
    <lineage>
        <taxon>Eukaryota</taxon>
        <taxon>Viridiplantae</taxon>
        <taxon>Streptophyta</taxon>
        <taxon>Embryophyta</taxon>
        <taxon>Tracheophyta</taxon>
        <taxon>Spermatophyta</taxon>
        <taxon>Magnoliopsida</taxon>
        <taxon>eudicotyledons</taxon>
        <taxon>Gunneridae</taxon>
        <taxon>Pentapetalae</taxon>
        <taxon>asterids</taxon>
        <taxon>lamiids</taxon>
        <taxon>Lamiales</taxon>
        <taxon>Orobanchaceae</taxon>
        <taxon>Pedicularideae</taxon>
        <taxon>Castillejinae</taxon>
        <taxon>Castilleja</taxon>
    </lineage>
</organism>
<keyword evidence="1" id="KW-0694">RNA-binding</keyword>
<protein>
    <recommendedName>
        <fullName evidence="2">RRM domain-containing protein</fullName>
    </recommendedName>
</protein>
<evidence type="ECO:0000313" key="4">
    <source>
        <dbReference type="Proteomes" id="UP001632038"/>
    </source>
</evidence>
<dbReference type="Gene3D" id="3.30.70.330">
    <property type="match status" value="1"/>
</dbReference>
<dbReference type="Pfam" id="PF00076">
    <property type="entry name" value="RRM_1"/>
    <property type="match status" value="1"/>
</dbReference>
<comment type="caution">
    <text evidence="3">The sequence shown here is derived from an EMBL/GenBank/DDBJ whole genome shotgun (WGS) entry which is preliminary data.</text>
</comment>
<dbReference type="InterPro" id="IPR000504">
    <property type="entry name" value="RRM_dom"/>
</dbReference>
<reference evidence="4" key="1">
    <citation type="journal article" date="2024" name="IScience">
        <title>Strigolactones Initiate the Formation of Haustorium-like Structures in Castilleja.</title>
        <authorList>
            <person name="Buerger M."/>
            <person name="Peterson D."/>
            <person name="Chory J."/>
        </authorList>
    </citation>
    <scope>NUCLEOTIDE SEQUENCE [LARGE SCALE GENOMIC DNA]</scope>
</reference>
<evidence type="ECO:0000313" key="3">
    <source>
        <dbReference type="EMBL" id="KAL3650173.1"/>
    </source>
</evidence>
<dbReference type="EMBL" id="JAVIJP010000007">
    <property type="protein sequence ID" value="KAL3650173.1"/>
    <property type="molecule type" value="Genomic_DNA"/>
</dbReference>
<keyword evidence="4" id="KW-1185">Reference proteome</keyword>
<dbReference type="InterPro" id="IPR012677">
    <property type="entry name" value="Nucleotide-bd_a/b_plait_sf"/>
</dbReference>